<organism evidence="1">
    <name type="scientific">marine sediment metagenome</name>
    <dbReference type="NCBI Taxonomy" id="412755"/>
    <lineage>
        <taxon>unclassified sequences</taxon>
        <taxon>metagenomes</taxon>
        <taxon>ecological metagenomes</taxon>
    </lineage>
</organism>
<protein>
    <submittedName>
        <fullName evidence="1">Uncharacterized protein</fullName>
    </submittedName>
</protein>
<gene>
    <name evidence="1" type="ORF">LCGC14_3091400</name>
</gene>
<proteinExistence type="predicted"/>
<dbReference type="AlphaFoldDB" id="A0A0F8Z0S1"/>
<feature type="non-terminal residue" evidence="1">
    <location>
        <position position="113"/>
    </location>
</feature>
<name>A0A0F8Z0S1_9ZZZZ</name>
<accession>A0A0F8Z0S1</accession>
<evidence type="ECO:0000313" key="1">
    <source>
        <dbReference type="EMBL" id="KKK53776.1"/>
    </source>
</evidence>
<comment type="caution">
    <text evidence="1">The sequence shown here is derived from an EMBL/GenBank/DDBJ whole genome shotgun (WGS) entry which is preliminary data.</text>
</comment>
<reference evidence="1" key="1">
    <citation type="journal article" date="2015" name="Nature">
        <title>Complex archaea that bridge the gap between prokaryotes and eukaryotes.</title>
        <authorList>
            <person name="Spang A."/>
            <person name="Saw J.H."/>
            <person name="Jorgensen S.L."/>
            <person name="Zaremba-Niedzwiedzka K."/>
            <person name="Martijn J."/>
            <person name="Lind A.E."/>
            <person name="van Eijk R."/>
            <person name="Schleper C."/>
            <person name="Guy L."/>
            <person name="Ettema T.J."/>
        </authorList>
    </citation>
    <scope>NUCLEOTIDE SEQUENCE</scope>
</reference>
<sequence>MSVWAEALEEHRGHATFKTTTYAAQLKMGFFCLCSGERQEWWLSIRILKEMEPEARAAFLRLVKHHQDRGQKEAKRRARRADKRAKALLHRYLSREQKWALRATEGFDVTGQG</sequence>
<dbReference type="EMBL" id="LAZR01066336">
    <property type="protein sequence ID" value="KKK53776.1"/>
    <property type="molecule type" value="Genomic_DNA"/>
</dbReference>